<dbReference type="RefSeq" id="WP_158204449.1">
    <property type="nucleotide sequence ID" value="NZ_WSZK01000015.1"/>
</dbReference>
<dbReference type="AlphaFoldDB" id="A0A6B0GLP7"/>
<protein>
    <submittedName>
        <fullName evidence="1">Uncharacterized protein</fullName>
    </submittedName>
</protein>
<name>A0A6B0GLP7_9EURY</name>
<organism evidence="1 2">
    <name type="scientific">Halomarina oriensis</name>
    <dbReference type="NCBI Taxonomy" id="671145"/>
    <lineage>
        <taxon>Archaea</taxon>
        <taxon>Methanobacteriati</taxon>
        <taxon>Methanobacteriota</taxon>
        <taxon>Stenosarchaea group</taxon>
        <taxon>Halobacteria</taxon>
        <taxon>Halobacteriales</taxon>
        <taxon>Natronomonadaceae</taxon>
        <taxon>Halomarina</taxon>
    </lineage>
</organism>
<evidence type="ECO:0000313" key="2">
    <source>
        <dbReference type="Proteomes" id="UP000451471"/>
    </source>
</evidence>
<sequence length="289" mass="29946">MTDLVNPSPNRPISAQITAATIARGAHAPDGGWVVPDGDSVIEATPLNAFTPELSSADLTVQVDTGEAIVGGVYLGRDTASSVTLAASTSDQSVYVGADLSQPDAVIVGLDGAFAAEDPRIPVADYDTDGSGVIDGTDRRAIGQQVDVPNQRYEGSGATAVTSAVSTDALAGRSLTTLVRDSRTVTLPVGRIPDTDRSRAVEYVPSGLSLKLVGITLTTPDGTVPQNVRARVYDETGTSRYSTTARRASGTVDTPLVTLTGEHAPVEFVIENDSGATQRVGALFTYLLE</sequence>
<accession>A0A6B0GLP7</accession>
<proteinExistence type="predicted"/>
<dbReference type="EMBL" id="WSZK01000015">
    <property type="protein sequence ID" value="MWG34811.1"/>
    <property type="molecule type" value="Genomic_DNA"/>
</dbReference>
<comment type="caution">
    <text evidence="1">The sequence shown here is derived from an EMBL/GenBank/DDBJ whole genome shotgun (WGS) entry which is preliminary data.</text>
</comment>
<dbReference type="Proteomes" id="UP000451471">
    <property type="component" value="Unassembled WGS sequence"/>
</dbReference>
<evidence type="ECO:0000313" key="1">
    <source>
        <dbReference type="EMBL" id="MWG34811.1"/>
    </source>
</evidence>
<gene>
    <name evidence="1" type="ORF">GQS65_09955</name>
</gene>
<reference evidence="1 2" key="1">
    <citation type="submission" date="2019-12" db="EMBL/GenBank/DDBJ databases">
        <title>Halocatena pleomorpha gen. nov. sp. nov., an extremely halophilic archaeon of family Halobacteriaceae isolated from saltpan soil.</title>
        <authorList>
            <person name="Pal Y."/>
            <person name="Verma A."/>
            <person name="Krishnamurthi S."/>
            <person name="Kumar P."/>
        </authorList>
    </citation>
    <scope>NUCLEOTIDE SEQUENCE [LARGE SCALE GENOMIC DNA]</scope>
    <source>
        <strain evidence="1 2">JCM 16495</strain>
    </source>
</reference>
<keyword evidence="2" id="KW-1185">Reference proteome</keyword>